<comment type="caution">
    <text evidence="2">The sequence shown here is derived from an EMBL/GenBank/DDBJ whole genome shotgun (WGS) entry which is preliminary data.</text>
</comment>
<protein>
    <recommendedName>
        <fullName evidence="4">Exo-alpha-sialidase</fullName>
    </recommendedName>
</protein>
<keyword evidence="3" id="KW-1185">Reference proteome</keyword>
<feature type="compositionally biased region" description="Polar residues" evidence="1">
    <location>
        <begin position="58"/>
        <end position="67"/>
    </location>
</feature>
<dbReference type="Proteomes" id="UP001500212">
    <property type="component" value="Unassembled WGS sequence"/>
</dbReference>
<organism evidence="2 3">
    <name type="scientific">Actinoallomurus liliacearum</name>
    <dbReference type="NCBI Taxonomy" id="1080073"/>
    <lineage>
        <taxon>Bacteria</taxon>
        <taxon>Bacillati</taxon>
        <taxon>Actinomycetota</taxon>
        <taxon>Actinomycetes</taxon>
        <taxon>Streptosporangiales</taxon>
        <taxon>Thermomonosporaceae</taxon>
        <taxon>Actinoallomurus</taxon>
    </lineage>
</organism>
<evidence type="ECO:0008006" key="4">
    <source>
        <dbReference type="Google" id="ProtNLM"/>
    </source>
</evidence>
<dbReference type="RefSeq" id="WP_345356786.1">
    <property type="nucleotide sequence ID" value="NZ_BAABHJ010000012.1"/>
</dbReference>
<feature type="compositionally biased region" description="Basic and acidic residues" evidence="1">
    <location>
        <begin position="29"/>
        <end position="53"/>
    </location>
</feature>
<evidence type="ECO:0000313" key="3">
    <source>
        <dbReference type="Proteomes" id="UP001500212"/>
    </source>
</evidence>
<sequence length="940" mass="93569">MTTTGSGAPPGEPFGGSAVRPTQKNPRRSGRDERRRISERLAEAADEASDGRRVPGVPNSSPWQRSNAVWHRAGIDWSRAEPERRPSTPPSVPVAASAAAYPSPASPTSTGPTSTAPRPTSTAPRPIAPAPAASAVVAPAAAPAAAPPTAPPGGAADDEPWTPPKRTRGLPSVPLRPVAIAAAVVVVLGGGAYALFGTGGDEPKKPAAPVPVAADRLFAPDPAAKTSGRSHTLTAVAGAGNSVVAIGSEQGGVYSRAQFLTSADGGRSWRVASVRGADGGDPPPGEYPQLIAGNTGGWAALGLTSAGAVSWTSRDGRSWTRAAVVGAFGPGDKVNRLVRTGSGFVAVGSATVKGGTQGIVWTSRDGRSWTRVGPEQLTPQGGGAPIRVSSAAAFGDTVVAEGTLRTTVTVTKKVKKKKRKVTQTVDREAFWRSPDSGRSWAPVTVPQAQGSSGNVVALVATRSGLFAAREGSQTTGSKKHRRTTSFAVIFGSADGQTWAPLGRLGTAGYSHLGALRGADTGLAALVPVGGGKTAVLTSADGKSWQHAGDVSAGRDLTDVVPATAGTVVTGRLGATDAYLTVTGAGDVNLGAIPGAVHPELTLTGVVADAGRVMAVGSSNGDAALWTSPNGSAWTRATLPAGTPPRQLADVVHGAAGWLAVGGAGDRPLTLMSADGGSWQAVPGGKVFGGSDLTPVAATANAGAYVIVGRRGDSAAAWYSTDLKNWAGGGDAAKGDLDGSADAPKWTADVTAGSAGFVAVGGQTRNKTAQPAIWTSPDGKQWTLSASAPTLPQGATAGSLTSVVARGGALVATGVTGAAGVTGPPAAGAPGSAAFAAVSVDGGRTWQPVSLPGVGQNTAVTAVTATAHGFVLAGTTGSDVVLWTSPDGRTWRASRPHGRGLDGLGTQRLAGLTVVGGTLVGVGFTGDASGDVPTLWRTPIP</sequence>
<dbReference type="EMBL" id="BAABHJ010000012">
    <property type="protein sequence ID" value="GAA4610299.1"/>
    <property type="molecule type" value="Genomic_DNA"/>
</dbReference>
<evidence type="ECO:0000313" key="2">
    <source>
        <dbReference type="EMBL" id="GAA4610299.1"/>
    </source>
</evidence>
<dbReference type="InterPro" id="IPR015943">
    <property type="entry name" value="WD40/YVTN_repeat-like_dom_sf"/>
</dbReference>
<proteinExistence type="predicted"/>
<feature type="compositionally biased region" description="Low complexity" evidence="1">
    <location>
        <begin position="93"/>
        <end position="144"/>
    </location>
</feature>
<dbReference type="SUPFAM" id="SSF50939">
    <property type="entry name" value="Sialidases"/>
    <property type="match status" value="4"/>
</dbReference>
<gene>
    <name evidence="2" type="ORF">GCM10023195_42170</name>
</gene>
<reference evidence="3" key="1">
    <citation type="journal article" date="2019" name="Int. J. Syst. Evol. Microbiol.">
        <title>The Global Catalogue of Microorganisms (GCM) 10K type strain sequencing project: providing services to taxonomists for standard genome sequencing and annotation.</title>
        <authorList>
            <consortium name="The Broad Institute Genomics Platform"/>
            <consortium name="The Broad Institute Genome Sequencing Center for Infectious Disease"/>
            <person name="Wu L."/>
            <person name="Ma J."/>
        </authorList>
    </citation>
    <scope>NUCLEOTIDE SEQUENCE [LARGE SCALE GENOMIC DNA]</scope>
    <source>
        <strain evidence="3">JCM 17938</strain>
    </source>
</reference>
<accession>A0ABP8TM37</accession>
<feature type="region of interest" description="Disordered" evidence="1">
    <location>
        <begin position="1"/>
        <end position="172"/>
    </location>
</feature>
<dbReference type="Gene3D" id="2.130.10.10">
    <property type="entry name" value="YVTN repeat-like/Quinoprotein amine dehydrogenase"/>
    <property type="match status" value="1"/>
</dbReference>
<evidence type="ECO:0000256" key="1">
    <source>
        <dbReference type="SAM" id="MobiDB-lite"/>
    </source>
</evidence>
<dbReference type="InterPro" id="IPR036278">
    <property type="entry name" value="Sialidase_sf"/>
</dbReference>
<name>A0ABP8TM37_9ACTN</name>